<accession>A0A2H0RDL3</accession>
<sequence>MNDDMRSEVASVVAHEALAIAKVVSSGKKVIIRVWPDPASKQGFSITTEVVSLQWKRTNEPITEEHWEKILQLGWVDDKRGVLEAMKERGNETMLLDEIVSMLTGHIDGTRVEGLFNPTLHTITGIDCHLSMLPVEMSDKLNPGLKIFVTRINSKTAG</sequence>
<comment type="caution">
    <text evidence="1">The sequence shown here is derived from an EMBL/GenBank/DDBJ whole genome shotgun (WGS) entry which is preliminary data.</text>
</comment>
<proteinExistence type="predicted"/>
<name>A0A2H0RDL3_9BACT</name>
<dbReference type="AlphaFoldDB" id="A0A2H0RDL3"/>
<gene>
    <name evidence="1" type="ORF">COV10_04120</name>
</gene>
<dbReference type="Proteomes" id="UP000228767">
    <property type="component" value="Unassembled WGS sequence"/>
</dbReference>
<evidence type="ECO:0000313" key="2">
    <source>
        <dbReference type="Proteomes" id="UP000228767"/>
    </source>
</evidence>
<reference evidence="1 2" key="1">
    <citation type="submission" date="2017-09" db="EMBL/GenBank/DDBJ databases">
        <title>Depth-based differentiation of microbial function through sediment-hosted aquifers and enrichment of novel symbionts in the deep terrestrial subsurface.</title>
        <authorList>
            <person name="Probst A.J."/>
            <person name="Ladd B."/>
            <person name="Jarett J.K."/>
            <person name="Geller-Mcgrath D.E."/>
            <person name="Sieber C.M."/>
            <person name="Emerson J.B."/>
            <person name="Anantharaman K."/>
            <person name="Thomas B.C."/>
            <person name="Malmstrom R."/>
            <person name="Stieglmeier M."/>
            <person name="Klingl A."/>
            <person name="Woyke T."/>
            <person name="Ryan C.M."/>
            <person name="Banfield J.F."/>
        </authorList>
    </citation>
    <scope>NUCLEOTIDE SEQUENCE [LARGE SCALE GENOMIC DNA]</scope>
    <source>
        <strain evidence="1">CG10_big_fil_rev_8_21_14_0_10_51_16</strain>
    </source>
</reference>
<protein>
    <submittedName>
        <fullName evidence="1">Uncharacterized protein</fullName>
    </submittedName>
</protein>
<organism evidence="1 2">
    <name type="scientific">Candidatus Vogelbacteria bacterium CG10_big_fil_rev_8_21_14_0_10_51_16</name>
    <dbReference type="NCBI Taxonomy" id="1975045"/>
    <lineage>
        <taxon>Bacteria</taxon>
        <taxon>Candidatus Vogeliibacteriota</taxon>
    </lineage>
</organism>
<dbReference type="EMBL" id="PCYI01000026">
    <property type="protein sequence ID" value="PIR44563.1"/>
    <property type="molecule type" value="Genomic_DNA"/>
</dbReference>
<evidence type="ECO:0000313" key="1">
    <source>
        <dbReference type="EMBL" id="PIR44563.1"/>
    </source>
</evidence>